<evidence type="ECO:0000256" key="1">
    <source>
        <dbReference type="SAM" id="Phobius"/>
    </source>
</evidence>
<organism evidence="2">
    <name type="scientific">Anguilla anguilla</name>
    <name type="common">European freshwater eel</name>
    <name type="synonym">Muraena anguilla</name>
    <dbReference type="NCBI Taxonomy" id="7936"/>
    <lineage>
        <taxon>Eukaryota</taxon>
        <taxon>Metazoa</taxon>
        <taxon>Chordata</taxon>
        <taxon>Craniata</taxon>
        <taxon>Vertebrata</taxon>
        <taxon>Euteleostomi</taxon>
        <taxon>Actinopterygii</taxon>
        <taxon>Neopterygii</taxon>
        <taxon>Teleostei</taxon>
        <taxon>Anguilliformes</taxon>
        <taxon>Anguillidae</taxon>
        <taxon>Anguilla</taxon>
    </lineage>
</organism>
<feature type="transmembrane region" description="Helical" evidence="1">
    <location>
        <begin position="6"/>
        <end position="27"/>
    </location>
</feature>
<evidence type="ECO:0000313" key="2">
    <source>
        <dbReference type="EMBL" id="JAH74926.1"/>
    </source>
</evidence>
<sequence>MYYIGFSVGQTFTYTLLVFGSIAFRLLNLN</sequence>
<protein>
    <submittedName>
        <fullName evidence="2">Uncharacterized protein</fullName>
    </submittedName>
</protein>
<reference evidence="2" key="2">
    <citation type="journal article" date="2015" name="Fish Shellfish Immunol.">
        <title>Early steps in the European eel (Anguilla anguilla)-Vibrio vulnificus interaction in the gills: Role of the RtxA13 toxin.</title>
        <authorList>
            <person name="Callol A."/>
            <person name="Pajuelo D."/>
            <person name="Ebbesson L."/>
            <person name="Teles M."/>
            <person name="MacKenzie S."/>
            <person name="Amaro C."/>
        </authorList>
    </citation>
    <scope>NUCLEOTIDE SEQUENCE</scope>
</reference>
<proteinExistence type="predicted"/>
<keyword evidence="1" id="KW-1133">Transmembrane helix</keyword>
<dbReference type="AlphaFoldDB" id="A0A0E9VA83"/>
<keyword evidence="1" id="KW-0472">Membrane</keyword>
<dbReference type="EMBL" id="GBXM01033651">
    <property type="protein sequence ID" value="JAH74926.1"/>
    <property type="molecule type" value="Transcribed_RNA"/>
</dbReference>
<dbReference type="EMBL" id="GBXM01029733">
    <property type="protein sequence ID" value="JAH78844.1"/>
    <property type="molecule type" value="Transcribed_RNA"/>
</dbReference>
<name>A0A0E9VA83_ANGAN</name>
<keyword evidence="1" id="KW-0812">Transmembrane</keyword>
<accession>A0A0E9VA83</accession>
<reference evidence="2" key="1">
    <citation type="submission" date="2014-11" db="EMBL/GenBank/DDBJ databases">
        <authorList>
            <person name="Amaro Gonzalez C."/>
        </authorList>
    </citation>
    <scope>NUCLEOTIDE SEQUENCE</scope>
</reference>